<keyword evidence="3" id="KW-1185">Reference proteome</keyword>
<organism evidence="2 3">
    <name type="scientific">Paenibacillus rigui</name>
    <dbReference type="NCBI Taxonomy" id="554312"/>
    <lineage>
        <taxon>Bacteria</taxon>
        <taxon>Bacillati</taxon>
        <taxon>Bacillota</taxon>
        <taxon>Bacilli</taxon>
        <taxon>Bacillales</taxon>
        <taxon>Paenibacillaceae</taxon>
        <taxon>Paenibacillus</taxon>
    </lineage>
</organism>
<keyword evidence="1" id="KW-0805">Transcription regulation</keyword>
<protein>
    <recommendedName>
        <fullName evidence="1">Glycerol uptake operon antiterminator regulatory protein</fullName>
    </recommendedName>
</protein>
<gene>
    <name evidence="2" type="ORF">CF651_06445</name>
</gene>
<comment type="function">
    <text evidence="1">Regulates expression of the glpD operon. In the presence of glycerol 3-phosphate (G3P) causes antitermination of transcription of glpD at the inverted repeat of the leader region to enhance its transcription. Binds and stabilizes glpD leader mRNA.</text>
</comment>
<dbReference type="GO" id="GO:0006355">
    <property type="term" value="P:regulation of DNA-templated transcription"/>
    <property type="evidence" value="ECO:0007669"/>
    <property type="project" value="InterPro"/>
</dbReference>
<keyword evidence="1" id="KW-0804">Transcription</keyword>
<evidence type="ECO:0000313" key="3">
    <source>
        <dbReference type="Proteomes" id="UP000215509"/>
    </source>
</evidence>
<comment type="caution">
    <text evidence="2">The sequence shown here is derived from an EMBL/GenBank/DDBJ whole genome shotgun (WGS) entry which is preliminary data.</text>
</comment>
<dbReference type="InterPro" id="IPR013785">
    <property type="entry name" value="Aldolase_TIM"/>
</dbReference>
<dbReference type="PIRSF" id="PIRSF016897">
    <property type="entry name" value="GlpP"/>
    <property type="match status" value="1"/>
</dbReference>
<dbReference type="RefSeq" id="WP_094014122.1">
    <property type="nucleotide sequence ID" value="NZ_NMQW01000008.1"/>
</dbReference>
<dbReference type="InterPro" id="IPR006699">
    <property type="entry name" value="GlpP"/>
</dbReference>
<accession>A0A229UVF0</accession>
<dbReference type="PANTHER" id="PTHR35787">
    <property type="entry name" value="GLYCEROL UPTAKE OPERON ANTITERMINATOR REGULATORY PROTEIN"/>
    <property type="match status" value="1"/>
</dbReference>
<dbReference type="EMBL" id="NMQW01000008">
    <property type="protein sequence ID" value="OXM87374.1"/>
    <property type="molecule type" value="Genomic_DNA"/>
</dbReference>
<dbReference type="GO" id="GO:0006071">
    <property type="term" value="P:glycerol metabolic process"/>
    <property type="evidence" value="ECO:0007669"/>
    <property type="project" value="UniProtKB-UniRule"/>
</dbReference>
<dbReference type="GO" id="GO:0003723">
    <property type="term" value="F:RNA binding"/>
    <property type="evidence" value="ECO:0007669"/>
    <property type="project" value="UniProtKB-KW"/>
</dbReference>
<keyword evidence="1" id="KW-0694">RNA-binding</keyword>
<dbReference type="SUPFAM" id="SSF110391">
    <property type="entry name" value="GlpP-like"/>
    <property type="match status" value="1"/>
</dbReference>
<dbReference type="Gene3D" id="3.20.20.70">
    <property type="entry name" value="Aldolase class I"/>
    <property type="match status" value="1"/>
</dbReference>
<dbReference type="PANTHER" id="PTHR35787:SF1">
    <property type="entry name" value="GLYCEROL UPTAKE OPERON ANTITERMINATOR REGULATORY PROTEIN"/>
    <property type="match status" value="1"/>
</dbReference>
<dbReference type="OrthoDB" id="9799580at2"/>
<sequence>MYPIVDLVEHQTIATVKKEEDLELAAQSATNIVFLLTGSLFNIDELVHKIKAAGKHVFVHMEFIEGLAPDKTGVAYMANNVKPTGLISTKSNLIRTAKEFNLMAIQRMFLIDNNAVYRGIKGTEQSQPDAIEVMPGIMPRVIREMTNMTPLPIIAGGLVSNQEEIDEALRAGALAVSVGTSKLW</sequence>
<dbReference type="AlphaFoldDB" id="A0A229UVF0"/>
<proteinExistence type="predicted"/>
<dbReference type="Proteomes" id="UP000215509">
    <property type="component" value="Unassembled WGS sequence"/>
</dbReference>
<name>A0A229UVF0_9BACL</name>
<reference evidence="2 3" key="1">
    <citation type="submission" date="2017-07" db="EMBL/GenBank/DDBJ databases">
        <title>Genome sequencing and assembly of Paenibacillus rigui.</title>
        <authorList>
            <person name="Mayilraj S."/>
        </authorList>
    </citation>
    <scope>NUCLEOTIDE SEQUENCE [LARGE SCALE GENOMIC DNA]</scope>
    <source>
        <strain evidence="2 3">JCM 16352</strain>
    </source>
</reference>
<evidence type="ECO:0000313" key="2">
    <source>
        <dbReference type="EMBL" id="OXM87374.1"/>
    </source>
</evidence>
<keyword evidence="1" id="KW-0319">Glycerol metabolism</keyword>
<evidence type="ECO:0000256" key="1">
    <source>
        <dbReference type="PIRNR" id="PIRNR016897"/>
    </source>
</evidence>
<dbReference type="Pfam" id="PF04309">
    <property type="entry name" value="G3P_antiterm"/>
    <property type="match status" value="1"/>
</dbReference>